<dbReference type="InterPro" id="IPR011992">
    <property type="entry name" value="EF-hand-dom_pair"/>
</dbReference>
<keyword evidence="2" id="KW-0732">Signal</keyword>
<protein>
    <recommendedName>
        <fullName evidence="5">Calmodulin</fullName>
    </recommendedName>
</protein>
<dbReference type="SUPFAM" id="SSF47473">
    <property type="entry name" value="EF-hand"/>
    <property type="match status" value="1"/>
</dbReference>
<proteinExistence type="predicted"/>
<feature type="compositionally biased region" description="Polar residues" evidence="1">
    <location>
        <begin position="1112"/>
        <end position="1122"/>
    </location>
</feature>
<dbReference type="Gene3D" id="1.10.238.10">
    <property type="entry name" value="EF-hand"/>
    <property type="match status" value="1"/>
</dbReference>
<evidence type="ECO:0000256" key="1">
    <source>
        <dbReference type="SAM" id="MobiDB-lite"/>
    </source>
</evidence>
<comment type="caution">
    <text evidence="3">The sequence shown here is derived from an EMBL/GenBank/DDBJ whole genome shotgun (WGS) entry which is preliminary data.</text>
</comment>
<dbReference type="EMBL" id="CAUYUJ010006172">
    <property type="protein sequence ID" value="CAK0816362.1"/>
    <property type="molecule type" value="Genomic_DNA"/>
</dbReference>
<dbReference type="Proteomes" id="UP001189429">
    <property type="component" value="Unassembled WGS sequence"/>
</dbReference>
<evidence type="ECO:0000313" key="3">
    <source>
        <dbReference type="EMBL" id="CAK0816362.1"/>
    </source>
</evidence>
<feature type="compositionally biased region" description="Basic residues" evidence="1">
    <location>
        <begin position="999"/>
        <end position="1023"/>
    </location>
</feature>
<evidence type="ECO:0000313" key="4">
    <source>
        <dbReference type="Proteomes" id="UP001189429"/>
    </source>
</evidence>
<sequence length="1122" mass="121439">MIGLFPRSLHIPFFLHVACAFTRSLGADLQATHDCHTSVEGETCYVMVTWAMRTDFAEHPETYISGNLTEKSSFQDFQRHLHGVPGLSDVCPDPCAAPAVHVPEPEQRAAAEGCHTSVAGETCYEMVTWAMGVDFVESPEAYTSDGLTKSSSFEDFQRHLHGLPGPMQRMCPRPCAARAPQAPSPAPPPASASCRVPVEGDECFVRVVWSMQTGVAKYPEWFSPLTSSSSFDDFQRHLHGTARFSGVCPEPCGEPSERVVALPTPPPTPVPPLCDVTNGSLPNSQYPCQCDSAVCELNQLCSAGSCMPISVLHVQWPCSNPGIGSPYFSLFGTSQTGAPIYSNVDGNYLYWDASCDGYVRAGDDRAPRWILDQEVPSLDAGMDLDLDGQCSYFGHTGTDDKYGIPLGDSNWTLLCDGAQLNATVAITMLHEMPGTPSPTLEPGVPCTCEGRCGTFPYMDVDGDGCLSQAETDHVEQLTGHFTDMDVDGDGCVTQEECAASDFSADLASFPIEGPAHCSYGWYFMQGTSVCVQCPNGETRRRRSESCSNCSDGKVDVGDFDSCIGGIYLLQPLEVGGTVLFINKDTDEGGNVLMKGDSINIATRNPNHYEVATIQDMVGFDSSRRLSPAHEDLLRSSGPFIVLEGGARMLFDTYDGVTLSCSAADGREFSSSYPCGCGVAVCQSGERCELSETGGFGSAGLCIPGPAGVPLPTPAPTVSARGDPHLVNLNGEHFDVNHGGEFTLLRIPQTTRPTLLELKASILLEFGKPCTTYITELELSGLWLDGQVVQVRSYLRSRAENETDKFLGLRVLKPPGAPSEAPWEKLDERDDPVVLSEGAGHSMRVTLSTTRWYSNKRAGGTAPSVAGQVEIGLQNRTLGHHKVAATQIVMRQDLPMQEHLNLAVRHLSSLARMDIGGLLGFDPHPESLEDVTSECQRHRDGLDRERGPRSKKAWKVRWEKVKARRGHAQAPGGRMNDNEAAASLDQSLLGRARDRDDVRVRRRGPQGGPIRRRRRRHVRPGRPRRLPDWQARGGGLGLTSWSHAVRSAVSASWPRRSSAERRGPCSRHVARRALAPPAVPLTFLHRRSRPPPACAAASTLERPSAAAPASGAELSSTPCRPAS</sequence>
<feature type="signal peptide" evidence="2">
    <location>
        <begin position="1"/>
        <end position="26"/>
    </location>
</feature>
<evidence type="ECO:0008006" key="5">
    <source>
        <dbReference type="Google" id="ProtNLM"/>
    </source>
</evidence>
<reference evidence="3" key="1">
    <citation type="submission" date="2023-10" db="EMBL/GenBank/DDBJ databases">
        <authorList>
            <person name="Chen Y."/>
            <person name="Shah S."/>
            <person name="Dougan E. K."/>
            <person name="Thang M."/>
            <person name="Chan C."/>
        </authorList>
    </citation>
    <scope>NUCLEOTIDE SEQUENCE [LARGE SCALE GENOMIC DNA]</scope>
</reference>
<feature type="chain" id="PRO_5047323592" description="Calmodulin" evidence="2">
    <location>
        <begin position="27"/>
        <end position="1122"/>
    </location>
</feature>
<evidence type="ECO:0000256" key="2">
    <source>
        <dbReference type="SAM" id="SignalP"/>
    </source>
</evidence>
<feature type="region of interest" description="Disordered" evidence="1">
    <location>
        <begin position="1080"/>
        <end position="1122"/>
    </location>
</feature>
<organism evidence="3 4">
    <name type="scientific">Prorocentrum cordatum</name>
    <dbReference type="NCBI Taxonomy" id="2364126"/>
    <lineage>
        <taxon>Eukaryota</taxon>
        <taxon>Sar</taxon>
        <taxon>Alveolata</taxon>
        <taxon>Dinophyceae</taxon>
        <taxon>Prorocentrales</taxon>
        <taxon>Prorocentraceae</taxon>
        <taxon>Prorocentrum</taxon>
    </lineage>
</organism>
<keyword evidence="4" id="KW-1185">Reference proteome</keyword>
<name>A0ABN9RE48_9DINO</name>
<gene>
    <name evidence="3" type="ORF">PCOR1329_LOCUS19355</name>
</gene>
<accession>A0ABN9RE48</accession>
<feature type="region of interest" description="Disordered" evidence="1">
    <location>
        <begin position="986"/>
        <end position="1033"/>
    </location>
</feature>